<evidence type="ECO:0000256" key="3">
    <source>
        <dbReference type="ARBA" id="ARBA00022777"/>
    </source>
</evidence>
<comment type="caution">
    <text evidence="7">The sequence shown here is derived from an EMBL/GenBank/DDBJ whole genome shotgun (WGS) entry which is preliminary data.</text>
</comment>
<keyword evidence="3 4" id="KW-0418">Kinase</keyword>
<gene>
    <name evidence="7" type="ORF">H8S37_08945</name>
</gene>
<evidence type="ECO:0000256" key="1">
    <source>
        <dbReference type="ARBA" id="ARBA00009156"/>
    </source>
</evidence>
<evidence type="ECO:0000259" key="5">
    <source>
        <dbReference type="Pfam" id="PF00370"/>
    </source>
</evidence>
<dbReference type="PANTHER" id="PTHR43095:SF5">
    <property type="entry name" value="XYLULOSE KINASE"/>
    <property type="match status" value="1"/>
</dbReference>
<dbReference type="Gene3D" id="3.30.420.40">
    <property type="match status" value="2"/>
</dbReference>
<keyword evidence="8" id="KW-1185">Reference proteome</keyword>
<dbReference type="Proteomes" id="UP000652477">
    <property type="component" value="Unassembled WGS sequence"/>
</dbReference>
<protein>
    <submittedName>
        <fullName evidence="7">Pentose kinase</fullName>
    </submittedName>
</protein>
<dbReference type="PIRSF" id="PIRSF000538">
    <property type="entry name" value="GlpK"/>
    <property type="match status" value="1"/>
</dbReference>
<dbReference type="EMBL" id="JACOPF010000001">
    <property type="protein sequence ID" value="MBC5689051.1"/>
    <property type="molecule type" value="Genomic_DNA"/>
</dbReference>
<evidence type="ECO:0000259" key="6">
    <source>
        <dbReference type="Pfam" id="PF02782"/>
    </source>
</evidence>
<dbReference type="InterPro" id="IPR018483">
    <property type="entry name" value="Carb_kinase_FGGY_CS"/>
</dbReference>
<sequence>MKKDKLIAYDLGTGGIKASLFDAEGISHAEIFNQYETYFPKEKFCEQRPIDWWTNVCAATKKLLAHSQCLPEEIACVSLSGHSLVAVPLDKDGKLLLKQVPIWCDMRADDQIQKFFHDLPYDKWYSATGNGDPEECYTILKLMWMKEHQPAIFAEISKILGSKDYVNYRLTGRICTDPSYASGFGVFNLKKWEYEPDFFKAAGISQDIFPEILPSDSIIGYVTSEAALESGLAKGTPVACGGVDNTCMALGARGMEEGVIYTSLGSSSWIAVTSQTPVIDVSTRPFVFAHAKKGYYTSAVSIFSAGNSFRWIRDNLCRDLKNDVAAYDIMNQMAASVPPGANGVLFNPSLAGGSAQEPSPNLNGGFMGLTLGNTREDMVRASMEGVAMALRQALDILLKQVNVQNEMLICGGGSKSALWRQIFADIYHMPVLKTNIDQDAASLGAAALAANAVGLWQGYNKILTIHKQEELSLPDETRSTYYEKLLHIYSLWTDTLAKLGDKMKEI</sequence>
<dbReference type="Pfam" id="PF00370">
    <property type="entry name" value="FGGY_N"/>
    <property type="match status" value="1"/>
</dbReference>
<reference evidence="7" key="1">
    <citation type="submission" date="2020-08" db="EMBL/GenBank/DDBJ databases">
        <title>Genome public.</title>
        <authorList>
            <person name="Liu C."/>
            <person name="Sun Q."/>
        </authorList>
    </citation>
    <scope>NUCLEOTIDE SEQUENCE</scope>
    <source>
        <strain evidence="7">NSJ-55</strain>
    </source>
</reference>
<dbReference type="GO" id="GO:0016773">
    <property type="term" value="F:phosphotransferase activity, alcohol group as acceptor"/>
    <property type="evidence" value="ECO:0007669"/>
    <property type="project" value="InterPro"/>
</dbReference>
<dbReference type="InterPro" id="IPR043129">
    <property type="entry name" value="ATPase_NBD"/>
</dbReference>
<accession>A0A923LI20</accession>
<dbReference type="InterPro" id="IPR018484">
    <property type="entry name" value="FGGY_N"/>
</dbReference>
<proteinExistence type="inferred from homology"/>
<evidence type="ECO:0000313" key="8">
    <source>
        <dbReference type="Proteomes" id="UP000652477"/>
    </source>
</evidence>
<dbReference type="InterPro" id="IPR018485">
    <property type="entry name" value="FGGY_C"/>
</dbReference>
<dbReference type="InterPro" id="IPR000577">
    <property type="entry name" value="Carb_kinase_FGGY"/>
</dbReference>
<dbReference type="InterPro" id="IPR050406">
    <property type="entry name" value="FGGY_Carb_Kinase"/>
</dbReference>
<evidence type="ECO:0000256" key="4">
    <source>
        <dbReference type="RuleBase" id="RU003733"/>
    </source>
</evidence>
<evidence type="ECO:0000256" key="2">
    <source>
        <dbReference type="ARBA" id="ARBA00022679"/>
    </source>
</evidence>
<feature type="domain" description="Carbohydrate kinase FGGY C-terminal" evidence="6">
    <location>
        <begin position="261"/>
        <end position="452"/>
    </location>
</feature>
<comment type="similarity">
    <text evidence="1 4">Belongs to the FGGY kinase family.</text>
</comment>
<dbReference type="AlphaFoldDB" id="A0A923LI20"/>
<keyword evidence="2 4" id="KW-0808">Transferase</keyword>
<organism evidence="7 8">
    <name type="scientific">Mediterraneibacter hominis</name>
    <dbReference type="NCBI Taxonomy" id="2763054"/>
    <lineage>
        <taxon>Bacteria</taxon>
        <taxon>Bacillati</taxon>
        <taxon>Bacillota</taxon>
        <taxon>Clostridia</taxon>
        <taxon>Lachnospirales</taxon>
        <taxon>Lachnospiraceae</taxon>
        <taxon>Mediterraneibacter</taxon>
    </lineage>
</organism>
<dbReference type="PANTHER" id="PTHR43095">
    <property type="entry name" value="SUGAR KINASE"/>
    <property type="match status" value="1"/>
</dbReference>
<dbReference type="PROSITE" id="PS00445">
    <property type="entry name" value="FGGY_KINASES_2"/>
    <property type="match status" value="1"/>
</dbReference>
<dbReference type="RefSeq" id="WP_186875624.1">
    <property type="nucleotide sequence ID" value="NZ_JACOPF010000001.1"/>
</dbReference>
<dbReference type="GO" id="GO:0016301">
    <property type="term" value="F:kinase activity"/>
    <property type="evidence" value="ECO:0007669"/>
    <property type="project" value="UniProtKB-KW"/>
</dbReference>
<feature type="domain" description="Carbohydrate kinase FGGY N-terminal" evidence="5">
    <location>
        <begin position="7"/>
        <end position="251"/>
    </location>
</feature>
<dbReference type="CDD" id="cd07805">
    <property type="entry name" value="ASKHA_NBD_FGGY_CvXK-like"/>
    <property type="match status" value="1"/>
</dbReference>
<dbReference type="GO" id="GO:0005975">
    <property type="term" value="P:carbohydrate metabolic process"/>
    <property type="evidence" value="ECO:0007669"/>
    <property type="project" value="InterPro"/>
</dbReference>
<evidence type="ECO:0000313" key="7">
    <source>
        <dbReference type="EMBL" id="MBC5689051.1"/>
    </source>
</evidence>
<dbReference type="SUPFAM" id="SSF53067">
    <property type="entry name" value="Actin-like ATPase domain"/>
    <property type="match status" value="2"/>
</dbReference>
<name>A0A923LI20_9FIRM</name>
<dbReference type="Pfam" id="PF02782">
    <property type="entry name" value="FGGY_C"/>
    <property type="match status" value="1"/>
</dbReference>